<dbReference type="EC" id="6.3.2.13" evidence="2"/>
<protein>
    <recommendedName>
        <fullName evidence="2">UDP-N-acetylmuramoyl-L-alanyl-D-glutamate--2,6-diaminopimelate ligase</fullName>
        <ecNumber evidence="2">6.3.2.13</ecNumber>
    </recommendedName>
    <alternativeName>
        <fullName evidence="2">Meso-A2pm-adding enzyme</fullName>
    </alternativeName>
    <alternativeName>
        <fullName evidence="2">Meso-diaminopimelate-adding enzyme</fullName>
    </alternativeName>
    <alternativeName>
        <fullName evidence="2">UDP-MurNAc-L-Ala-D-Glu:meso-diaminopimelate ligase</fullName>
    </alternativeName>
    <alternativeName>
        <fullName evidence="2">UDP-MurNAc-tripeptide synthetase</fullName>
    </alternativeName>
    <alternativeName>
        <fullName evidence="2">UDP-N-acetylmuramyl-tripeptide synthetase</fullName>
    </alternativeName>
</protein>
<dbReference type="GO" id="GO:0008360">
    <property type="term" value="P:regulation of cell shape"/>
    <property type="evidence" value="ECO:0007669"/>
    <property type="project" value="UniProtKB-KW"/>
</dbReference>
<dbReference type="InterPro" id="IPR036565">
    <property type="entry name" value="Mur-like_cat_sf"/>
</dbReference>
<dbReference type="GO" id="GO:0009252">
    <property type="term" value="P:peptidoglycan biosynthetic process"/>
    <property type="evidence" value="ECO:0007669"/>
    <property type="project" value="UniProtKB-UniRule"/>
</dbReference>
<dbReference type="Proteomes" id="UP000254572">
    <property type="component" value="Unassembled WGS sequence"/>
</dbReference>
<feature type="binding site" evidence="2">
    <location>
        <position position="391"/>
    </location>
    <ligand>
        <name>meso-2,6-diaminopimelate</name>
        <dbReference type="ChEBI" id="CHEBI:57791"/>
    </ligand>
</feature>
<feature type="domain" description="Mur ligase C-terminal" evidence="4">
    <location>
        <begin position="342"/>
        <end position="468"/>
    </location>
</feature>
<dbReference type="Gene3D" id="3.90.190.20">
    <property type="entry name" value="Mur ligase, C-terminal domain"/>
    <property type="match status" value="1"/>
</dbReference>
<dbReference type="AlphaFoldDB" id="A0A381EAY6"/>
<comment type="pathway">
    <text evidence="2 3">Cell wall biogenesis; peptidoglycan biosynthesis.</text>
</comment>
<comment type="subcellular location">
    <subcellularLocation>
        <location evidence="2 3">Cytoplasm</location>
    </subcellularLocation>
</comment>
<dbReference type="InterPro" id="IPR035911">
    <property type="entry name" value="MurE/MurF_N"/>
</dbReference>
<keyword evidence="2 3" id="KW-0131">Cell cycle</keyword>
<dbReference type="EMBL" id="UFUW01000001">
    <property type="protein sequence ID" value="SUX24142.1"/>
    <property type="molecule type" value="Genomic_DNA"/>
</dbReference>
<dbReference type="PANTHER" id="PTHR23135:SF4">
    <property type="entry name" value="UDP-N-ACETYLMURAMOYL-L-ALANYL-D-GLUTAMATE--2,6-DIAMINOPIMELATE LIGASE MURE HOMOLOG, CHLOROPLASTIC"/>
    <property type="match status" value="1"/>
</dbReference>
<dbReference type="Pfam" id="PF08245">
    <property type="entry name" value="Mur_ligase_M"/>
    <property type="match status" value="1"/>
</dbReference>
<feature type="binding site" evidence="2">
    <location>
        <position position="470"/>
    </location>
    <ligand>
        <name>meso-2,6-diaminopimelate</name>
        <dbReference type="ChEBI" id="CHEBI:57791"/>
    </ligand>
</feature>
<comment type="function">
    <text evidence="2">Catalyzes the addition of meso-diaminopimelic acid to the nucleotide precursor UDP-N-acetylmuramoyl-L-alanyl-D-glutamate (UMAG) in the biosynthesis of bacterial cell-wall peptidoglycan.</text>
</comment>
<dbReference type="GO" id="GO:0008765">
    <property type="term" value="F:UDP-N-acetylmuramoylalanyl-D-glutamate-2,6-diaminopimelate ligase activity"/>
    <property type="evidence" value="ECO:0007669"/>
    <property type="project" value="UniProtKB-UniRule"/>
</dbReference>
<feature type="short sequence motif" description="Meso-diaminopimelate recognition motif" evidence="2">
    <location>
        <begin position="415"/>
        <end position="418"/>
    </location>
</feature>
<evidence type="ECO:0000256" key="2">
    <source>
        <dbReference type="HAMAP-Rule" id="MF_00208"/>
    </source>
</evidence>
<keyword evidence="2 3" id="KW-0133">Cell shape</keyword>
<dbReference type="GO" id="GO:0071555">
    <property type="term" value="P:cell wall organization"/>
    <property type="evidence" value="ECO:0007669"/>
    <property type="project" value="UniProtKB-KW"/>
</dbReference>
<dbReference type="Pfam" id="PF02875">
    <property type="entry name" value="Mur_ligase_C"/>
    <property type="match status" value="1"/>
</dbReference>
<dbReference type="UniPathway" id="UPA00219"/>
<feature type="modified residue" description="N6-carboxylysine" evidence="2">
    <location>
        <position position="213"/>
    </location>
</feature>
<keyword evidence="2" id="KW-0547">Nucleotide-binding</keyword>
<gene>
    <name evidence="2 6" type="primary">murE</name>
    <name evidence="6" type="ORF">NCTC13294_01715</name>
</gene>
<dbReference type="InterPro" id="IPR004101">
    <property type="entry name" value="Mur_ligase_C"/>
</dbReference>
<feature type="binding site" evidence="2">
    <location>
        <position position="181"/>
    </location>
    <ligand>
        <name>UDP-N-acetyl-alpha-D-muramoyl-L-alanyl-D-glutamate</name>
        <dbReference type="ChEBI" id="CHEBI:83900"/>
    </ligand>
</feature>
<evidence type="ECO:0000313" key="7">
    <source>
        <dbReference type="Proteomes" id="UP000254572"/>
    </source>
</evidence>
<dbReference type="GO" id="GO:0005524">
    <property type="term" value="F:ATP binding"/>
    <property type="evidence" value="ECO:0007669"/>
    <property type="project" value="UniProtKB-UniRule"/>
</dbReference>
<name>A0A381EAY6_9GAMM</name>
<dbReference type="GO" id="GO:0000287">
    <property type="term" value="F:magnesium ion binding"/>
    <property type="evidence" value="ECO:0007669"/>
    <property type="project" value="UniProtKB-UniRule"/>
</dbReference>
<dbReference type="SUPFAM" id="SSF53623">
    <property type="entry name" value="MurD-like peptide ligases, catalytic domain"/>
    <property type="match status" value="1"/>
</dbReference>
<comment type="similarity">
    <text evidence="1 2">Belongs to the MurCDEF family. MurE subfamily.</text>
</comment>
<keyword evidence="2 3" id="KW-0961">Cell wall biogenesis/degradation</keyword>
<feature type="binding site" evidence="2">
    <location>
        <position position="179"/>
    </location>
    <ligand>
        <name>UDP-N-acetyl-alpha-D-muramoyl-L-alanyl-D-glutamate</name>
        <dbReference type="ChEBI" id="CHEBI:83900"/>
    </ligand>
</feature>
<dbReference type="RefSeq" id="WP_172542301.1">
    <property type="nucleotide sequence ID" value="NZ_JBHLZC010000002.1"/>
</dbReference>
<organism evidence="6 7">
    <name type="scientific">Cardiobacterium valvarum</name>
    <dbReference type="NCBI Taxonomy" id="194702"/>
    <lineage>
        <taxon>Bacteria</taxon>
        <taxon>Pseudomonadati</taxon>
        <taxon>Pseudomonadota</taxon>
        <taxon>Gammaproteobacteria</taxon>
        <taxon>Cardiobacteriales</taxon>
        <taxon>Cardiobacteriaceae</taxon>
        <taxon>Cardiobacterium</taxon>
    </lineage>
</organism>
<comment type="cofactor">
    <cofactor evidence="2">
        <name>Mg(2+)</name>
        <dbReference type="ChEBI" id="CHEBI:18420"/>
    </cofactor>
</comment>
<dbReference type="SUPFAM" id="SSF53244">
    <property type="entry name" value="MurD-like peptide ligases, peptide-binding domain"/>
    <property type="match status" value="1"/>
</dbReference>
<keyword evidence="2" id="KW-0067">ATP-binding</keyword>
<reference evidence="6 7" key="1">
    <citation type="submission" date="2018-06" db="EMBL/GenBank/DDBJ databases">
        <authorList>
            <consortium name="Pathogen Informatics"/>
            <person name="Doyle S."/>
        </authorList>
    </citation>
    <scope>NUCLEOTIDE SEQUENCE [LARGE SCALE GENOMIC DNA]</scope>
    <source>
        <strain evidence="6 7">NCTC13294</strain>
    </source>
</reference>
<evidence type="ECO:0000256" key="3">
    <source>
        <dbReference type="RuleBase" id="RU004135"/>
    </source>
</evidence>
<feature type="binding site" evidence="2">
    <location>
        <position position="466"/>
    </location>
    <ligand>
        <name>meso-2,6-diaminopimelate</name>
        <dbReference type="ChEBI" id="CHEBI:57791"/>
    </ligand>
</feature>
<evidence type="ECO:0000313" key="6">
    <source>
        <dbReference type="EMBL" id="SUX24142.1"/>
    </source>
</evidence>
<feature type="binding site" evidence="2">
    <location>
        <begin position="415"/>
        <end position="418"/>
    </location>
    <ligand>
        <name>meso-2,6-diaminopimelate</name>
        <dbReference type="ChEBI" id="CHEBI:57791"/>
    </ligand>
</feature>
<feature type="binding site" evidence="2">
    <location>
        <begin position="146"/>
        <end position="147"/>
    </location>
    <ligand>
        <name>UDP-N-acetyl-alpha-D-muramoyl-L-alanyl-D-glutamate</name>
        <dbReference type="ChEBI" id="CHEBI:83900"/>
    </ligand>
</feature>
<feature type="binding site" evidence="2">
    <location>
        <position position="173"/>
    </location>
    <ligand>
        <name>UDP-N-acetyl-alpha-D-muramoyl-L-alanyl-D-glutamate</name>
        <dbReference type="ChEBI" id="CHEBI:83900"/>
    </ligand>
</feature>
<keyword evidence="7" id="KW-1185">Reference proteome</keyword>
<comment type="PTM">
    <text evidence="2">Carboxylation is probably crucial for Mg(2+) binding and, consequently, for the gamma-phosphate positioning of ATP.</text>
</comment>
<dbReference type="GO" id="GO:0051301">
    <property type="term" value="P:cell division"/>
    <property type="evidence" value="ECO:0007669"/>
    <property type="project" value="UniProtKB-KW"/>
</dbReference>
<dbReference type="Gene3D" id="3.40.1190.10">
    <property type="entry name" value="Mur-like, catalytic domain"/>
    <property type="match status" value="1"/>
</dbReference>
<feature type="domain" description="Mur ligase central" evidence="5">
    <location>
        <begin position="108"/>
        <end position="319"/>
    </location>
</feature>
<feature type="binding site" evidence="2">
    <location>
        <begin position="109"/>
        <end position="115"/>
    </location>
    <ligand>
        <name>ATP</name>
        <dbReference type="ChEBI" id="CHEBI:30616"/>
    </ligand>
</feature>
<comment type="caution">
    <text evidence="2">Lacks conserved residue(s) required for the propagation of feature annotation.</text>
</comment>
<dbReference type="SUPFAM" id="SSF63418">
    <property type="entry name" value="MurE/MurF N-terminal domain"/>
    <property type="match status" value="1"/>
</dbReference>
<dbReference type="InterPro" id="IPR005761">
    <property type="entry name" value="UDP-N-AcMur-Glu-dNH2Pim_ligase"/>
</dbReference>
<evidence type="ECO:0000259" key="4">
    <source>
        <dbReference type="Pfam" id="PF02875"/>
    </source>
</evidence>
<dbReference type="GO" id="GO:0005737">
    <property type="term" value="C:cytoplasm"/>
    <property type="evidence" value="ECO:0007669"/>
    <property type="project" value="UniProtKB-SubCell"/>
</dbReference>
<dbReference type="PANTHER" id="PTHR23135">
    <property type="entry name" value="MUR LIGASE FAMILY MEMBER"/>
    <property type="match status" value="1"/>
</dbReference>
<dbReference type="InterPro" id="IPR036615">
    <property type="entry name" value="Mur_ligase_C_dom_sf"/>
</dbReference>
<keyword evidence="2 3" id="KW-0132">Cell division</keyword>
<evidence type="ECO:0000256" key="1">
    <source>
        <dbReference type="ARBA" id="ARBA00005898"/>
    </source>
</evidence>
<dbReference type="NCBIfam" id="NF001126">
    <property type="entry name" value="PRK00139.1-4"/>
    <property type="match status" value="1"/>
</dbReference>
<dbReference type="InterPro" id="IPR013221">
    <property type="entry name" value="Mur_ligase_cen"/>
</dbReference>
<keyword evidence="2 3" id="KW-0573">Peptidoglycan synthesis</keyword>
<proteinExistence type="inferred from homology"/>
<keyword evidence="2 6" id="KW-0436">Ligase</keyword>
<keyword evidence="2" id="KW-0963">Cytoplasm</keyword>
<dbReference type="HAMAP" id="MF_00208">
    <property type="entry name" value="MurE"/>
    <property type="match status" value="1"/>
</dbReference>
<accession>A0A381EAY6</accession>
<comment type="catalytic activity">
    <reaction evidence="2">
        <text>UDP-N-acetyl-alpha-D-muramoyl-L-alanyl-D-glutamate + meso-2,6-diaminopimelate + ATP = UDP-N-acetyl-alpha-D-muramoyl-L-alanyl-gamma-D-glutamyl-meso-2,6-diaminopimelate + ADP + phosphate + H(+)</text>
        <dbReference type="Rhea" id="RHEA:23676"/>
        <dbReference type="ChEBI" id="CHEBI:15378"/>
        <dbReference type="ChEBI" id="CHEBI:30616"/>
        <dbReference type="ChEBI" id="CHEBI:43474"/>
        <dbReference type="ChEBI" id="CHEBI:57791"/>
        <dbReference type="ChEBI" id="CHEBI:83900"/>
        <dbReference type="ChEBI" id="CHEBI:83905"/>
        <dbReference type="ChEBI" id="CHEBI:456216"/>
        <dbReference type="EC" id="6.3.2.13"/>
    </reaction>
</comment>
<dbReference type="NCBIfam" id="TIGR01085">
    <property type="entry name" value="murE"/>
    <property type="match status" value="1"/>
</dbReference>
<keyword evidence="2" id="KW-0460">Magnesium</keyword>
<evidence type="ECO:0000259" key="5">
    <source>
        <dbReference type="Pfam" id="PF08245"/>
    </source>
</evidence>
<sequence>MSQPKKSLSSLLAPYLPLDPAAERMIGAITTDNRQLDAATLWLAARGVNHHALDYYHGEPAAAIVYEPPYPAPPAGALPCPDLGAHLGDIAAHYYDHPARTMTVIGATGTDGKSSLVHFLAQATGGAMLGTIGYGPLEALEAASHTTPDPLRIQQHLAAWRERGIKTVAMEVSSHALAQHRVSGVDFTIGVFTNLSRDHLDYHRDLEDYFQVKARLFAQPLPYAVINIDDAHGRRLLDDNLVHSATRIIAVSSAGNRHPRAAATVSAGNIALDADGIHFTLQYEDAKRDNHAVSSHNAPVTSHLLARFNVDNLLNTAACLLALDTPFTDIPAILATLHGVPGRAERIRLPNGAAAIVDYAHTPAALVNILQGIRPHVPGKLWCIFGCGGDRDHGKRPLMAQAAEHYADVTVITDDNPRTENPADIIADALRGTGRRENIWVKRPREEAIRWVLPQLQAGDAVVIAGKGHEDYQIIGTTKHHYSDQETVRTWLTSP</sequence>